<dbReference type="EMBL" id="BAAANQ010000005">
    <property type="protein sequence ID" value="GAA2053577.1"/>
    <property type="molecule type" value="Genomic_DNA"/>
</dbReference>
<dbReference type="InterPro" id="IPR050275">
    <property type="entry name" value="PGM_Phosphatase"/>
</dbReference>
<keyword evidence="2" id="KW-1185">Reference proteome</keyword>
<dbReference type="InterPro" id="IPR013078">
    <property type="entry name" value="His_Pase_superF_clade-1"/>
</dbReference>
<dbReference type="Proteomes" id="UP001403094">
    <property type="component" value="Unassembled WGS sequence"/>
</dbReference>
<sequence>MTARILLVRHGQTAWSVDGRHTGHTDIPLLDRGRADARALGARLRNAPWDGFPGAEVRTSPLSRAKETCELAGFGDRASDWDALKEWDYGDAEGRTGEQMQQDRGGEWVLWRDGVRGGESFAELSARADEVVAWAREAENGAVLFAHGHILRSVTARWLGEDVRFAARLKLDPASLSELSWAHGKPVIARWNDTSHLEGRTGAE</sequence>
<dbReference type="PANTHER" id="PTHR48100:SF15">
    <property type="entry name" value="SEDOHEPTULOSE 1,7-BISPHOSPHATASE"/>
    <property type="match status" value="1"/>
</dbReference>
<comment type="caution">
    <text evidence="1">The sequence shown here is derived from an EMBL/GenBank/DDBJ whole genome shotgun (WGS) entry which is preliminary data.</text>
</comment>
<accession>A0ABN2V6J8</accession>
<reference evidence="1 2" key="1">
    <citation type="journal article" date="2019" name="Int. J. Syst. Evol. Microbiol.">
        <title>The Global Catalogue of Microorganisms (GCM) 10K type strain sequencing project: providing services to taxonomists for standard genome sequencing and annotation.</title>
        <authorList>
            <consortium name="The Broad Institute Genomics Platform"/>
            <consortium name="The Broad Institute Genome Sequencing Center for Infectious Disease"/>
            <person name="Wu L."/>
            <person name="Ma J."/>
        </authorList>
    </citation>
    <scope>NUCLEOTIDE SEQUENCE [LARGE SCALE GENOMIC DNA]</scope>
    <source>
        <strain evidence="1 2">JCM 14549</strain>
    </source>
</reference>
<dbReference type="PANTHER" id="PTHR48100">
    <property type="entry name" value="BROAD-SPECIFICITY PHOSPHATASE YOR283W-RELATED"/>
    <property type="match status" value="1"/>
</dbReference>
<dbReference type="InterPro" id="IPR029033">
    <property type="entry name" value="His_PPase_superfam"/>
</dbReference>
<dbReference type="Gene3D" id="3.40.50.1240">
    <property type="entry name" value="Phosphoglycerate mutase-like"/>
    <property type="match status" value="1"/>
</dbReference>
<evidence type="ECO:0000313" key="1">
    <source>
        <dbReference type="EMBL" id="GAA2053577.1"/>
    </source>
</evidence>
<protein>
    <submittedName>
        <fullName evidence="1">Histidine phosphatase family protein</fullName>
    </submittedName>
</protein>
<dbReference type="SUPFAM" id="SSF53254">
    <property type="entry name" value="Phosphoglycerate mutase-like"/>
    <property type="match status" value="1"/>
</dbReference>
<gene>
    <name evidence="1" type="ORF">GCM10009757_28530</name>
</gene>
<dbReference type="SMART" id="SM00855">
    <property type="entry name" value="PGAM"/>
    <property type="match status" value="1"/>
</dbReference>
<organism evidence="1 2">
    <name type="scientific">Streptomyces cheonanensis</name>
    <dbReference type="NCBI Taxonomy" id="312720"/>
    <lineage>
        <taxon>Bacteria</taxon>
        <taxon>Bacillati</taxon>
        <taxon>Actinomycetota</taxon>
        <taxon>Actinomycetes</taxon>
        <taxon>Kitasatosporales</taxon>
        <taxon>Streptomycetaceae</taxon>
        <taxon>Streptomyces</taxon>
    </lineage>
</organism>
<dbReference type="CDD" id="cd07067">
    <property type="entry name" value="HP_PGM_like"/>
    <property type="match status" value="1"/>
</dbReference>
<name>A0ABN2V6J8_9ACTN</name>
<dbReference type="Pfam" id="PF00300">
    <property type="entry name" value="His_Phos_1"/>
    <property type="match status" value="1"/>
</dbReference>
<proteinExistence type="predicted"/>
<evidence type="ECO:0000313" key="2">
    <source>
        <dbReference type="Proteomes" id="UP001403094"/>
    </source>
</evidence>
<dbReference type="RefSeq" id="WP_346070689.1">
    <property type="nucleotide sequence ID" value="NZ_BAAANQ010000005.1"/>
</dbReference>